<dbReference type="EMBL" id="FOVM01000004">
    <property type="protein sequence ID" value="SFN66717.1"/>
    <property type="molecule type" value="Genomic_DNA"/>
</dbReference>
<name>A0A1I5AWA1_9MICO</name>
<evidence type="ECO:0000313" key="2">
    <source>
        <dbReference type="EMBL" id="SFN66717.1"/>
    </source>
</evidence>
<protein>
    <submittedName>
        <fullName evidence="2">Uncharacterized protein</fullName>
    </submittedName>
</protein>
<gene>
    <name evidence="2" type="ORF">SAMN05216219_1578</name>
</gene>
<dbReference type="STRING" id="995034.SAMN05216219_1578"/>
<evidence type="ECO:0000313" key="3">
    <source>
        <dbReference type="Proteomes" id="UP000198867"/>
    </source>
</evidence>
<evidence type="ECO:0000256" key="1">
    <source>
        <dbReference type="SAM" id="MobiDB-lite"/>
    </source>
</evidence>
<organism evidence="2 3">
    <name type="scientific">Mycetocola miduiensis</name>
    <dbReference type="NCBI Taxonomy" id="995034"/>
    <lineage>
        <taxon>Bacteria</taxon>
        <taxon>Bacillati</taxon>
        <taxon>Actinomycetota</taxon>
        <taxon>Actinomycetes</taxon>
        <taxon>Micrococcales</taxon>
        <taxon>Microbacteriaceae</taxon>
        <taxon>Mycetocola</taxon>
    </lineage>
</organism>
<feature type="compositionally biased region" description="Basic and acidic residues" evidence="1">
    <location>
        <begin position="95"/>
        <end position="109"/>
    </location>
</feature>
<sequence>MASLSWVRVDAALASNHKTLALLGQKGGDRALNTYIFGLGHCASQGTDGFIPTAALGLIHGTARAAQQLVEVGLWHPLPGGWDVNDYTDYQPSDDESKARSEKARKAAEARWGARNV</sequence>
<dbReference type="AlphaFoldDB" id="A0A1I5AWA1"/>
<accession>A0A1I5AWA1</accession>
<dbReference type="Proteomes" id="UP000198867">
    <property type="component" value="Unassembled WGS sequence"/>
</dbReference>
<dbReference type="RefSeq" id="WP_090710335.1">
    <property type="nucleotide sequence ID" value="NZ_FOVM01000004.1"/>
</dbReference>
<reference evidence="3" key="1">
    <citation type="submission" date="2016-10" db="EMBL/GenBank/DDBJ databases">
        <authorList>
            <person name="Varghese N."/>
            <person name="Submissions S."/>
        </authorList>
    </citation>
    <scope>NUCLEOTIDE SEQUENCE [LARGE SCALE GENOMIC DNA]</scope>
    <source>
        <strain evidence="3">CGMCC 1.11101</strain>
    </source>
</reference>
<proteinExistence type="predicted"/>
<keyword evidence="3" id="KW-1185">Reference proteome</keyword>
<dbReference type="OrthoDB" id="5058140at2"/>
<feature type="region of interest" description="Disordered" evidence="1">
    <location>
        <begin position="86"/>
        <end position="117"/>
    </location>
</feature>